<dbReference type="SUPFAM" id="SSF143011">
    <property type="entry name" value="RelE-like"/>
    <property type="match status" value="1"/>
</dbReference>
<name>A8HZZ5_AZOC5</name>
<dbReference type="PANTHER" id="PTHR40266:SF2">
    <property type="entry name" value="TOXIN HIGB-1"/>
    <property type="match status" value="1"/>
</dbReference>
<dbReference type="STRING" id="438753.AZC_4646"/>
<reference evidence="1 2" key="6">
    <citation type="journal article" date="2011" name="Appl. Environ. Microbiol.">
        <title>Involvement of the azorhizobial chromosome partition gene (parA) in the onset of bacteroid differentiation during Sesbania rostrata stem nodule development.</title>
        <authorList>
            <person name="Liu CT."/>
            <person name="Lee KB."/>
            <person name="Wang YS."/>
            <person name="Peng MH."/>
            <person name="Lee KT."/>
            <person name="Suzuki S."/>
            <person name="Suzuki T."/>
            <person name="Oyaizu H."/>
        </authorList>
    </citation>
    <scope>NUCLEOTIDE SEQUENCE [LARGE SCALE GENOMIC DNA]</scope>
    <source>
        <strain evidence="2">ATCC 43989 / DSM 5975 / JCM 20966 / LMG 6465 / NBRC 14845 / NCIMB 13405 / ORS 571</strain>
    </source>
</reference>
<dbReference type="AlphaFoldDB" id="A8HZZ5"/>
<dbReference type="InterPro" id="IPR035093">
    <property type="entry name" value="RelE/ParE_toxin_dom_sf"/>
</dbReference>
<organism evidence="1 2">
    <name type="scientific">Azorhizobium caulinodans (strain ATCC 43989 / DSM 5975 / JCM 20966 / LMG 6465 / NBRC 14845 / NCIMB 13405 / ORS 571)</name>
    <dbReference type="NCBI Taxonomy" id="438753"/>
    <lineage>
        <taxon>Bacteria</taxon>
        <taxon>Pseudomonadati</taxon>
        <taxon>Pseudomonadota</taxon>
        <taxon>Alphaproteobacteria</taxon>
        <taxon>Hyphomicrobiales</taxon>
        <taxon>Xanthobacteraceae</taxon>
        <taxon>Azorhizobium</taxon>
    </lineage>
</organism>
<dbReference type="eggNOG" id="COG3549">
    <property type="taxonomic scope" value="Bacteria"/>
</dbReference>
<reference evidence="1 2" key="3">
    <citation type="journal article" date="2008" name="BMC Genomics">
        <title>The genome of the versatile nitrogen fixer Azorhizobium caulinodans ORS571.</title>
        <authorList>
            <person name="Lee KB."/>
            <person name="Backer P.D."/>
            <person name="Aono T."/>
            <person name="Liu CT."/>
            <person name="Suzuki S."/>
            <person name="Suzuki T."/>
            <person name="Kaneko T."/>
            <person name="Yamada M."/>
            <person name="Tabata S."/>
            <person name="Kupfer D.M."/>
            <person name="Najar F.Z."/>
            <person name="Wiley G.B."/>
            <person name="Roe B."/>
            <person name="Binnewies T.T."/>
            <person name="Ussery D.W."/>
            <person name="D'Haeze W."/>
            <person name="Herder J.D."/>
            <person name="Gevers D."/>
            <person name="Vereecke D."/>
            <person name="Holsters M."/>
            <person name="Oyaizu H."/>
        </authorList>
    </citation>
    <scope>NUCLEOTIDE SEQUENCE [LARGE SCALE GENOMIC DNA]</scope>
    <source>
        <strain evidence="2">ATCC 43989 / DSM 5975 / JCM 20966 / LMG 6465 / NBRC 14845 / NCIMB 13405 / ORS 571</strain>
    </source>
</reference>
<reference evidence="1 2" key="4">
    <citation type="journal article" date="2009" name="Appl. Environ. Microbiol.">
        <title>Comparative genome-wide transcriptional profiling of Azorhizobium caulinodans ORS571 grown under free-living and symbiotic conditions.</title>
        <authorList>
            <person name="Tsukada S."/>
            <person name="Aono T."/>
            <person name="Akiba N."/>
            <person name="Lee KB."/>
            <person name="Liu CT."/>
            <person name="Toyazaki H."/>
            <person name="Oyaizu H."/>
        </authorList>
    </citation>
    <scope>NUCLEOTIDE SEQUENCE [LARGE SCALE GENOMIC DNA]</scope>
    <source>
        <strain evidence="2">ATCC 43989 / DSM 5975 / JCM 20966 / LMG 6465 / NBRC 14845 / NCIMB 13405 / ORS 571</strain>
    </source>
</reference>
<evidence type="ECO:0000313" key="2">
    <source>
        <dbReference type="Proteomes" id="UP000000270"/>
    </source>
</evidence>
<dbReference type="EMBL" id="AP009384">
    <property type="protein sequence ID" value="BAF90644.1"/>
    <property type="molecule type" value="Genomic_DNA"/>
</dbReference>
<dbReference type="Gene3D" id="3.30.2310.20">
    <property type="entry name" value="RelE-like"/>
    <property type="match status" value="1"/>
</dbReference>
<reference evidence="2" key="2">
    <citation type="submission" date="2007-04" db="EMBL/GenBank/DDBJ databases">
        <title>Complete genome sequence of the nitrogen-fixing bacterium Azorhizobium caulinodans ORS571.</title>
        <authorList>
            <person name="Lee K.B."/>
            <person name="Backer P.D."/>
            <person name="Aono T."/>
            <person name="Liu C.T."/>
            <person name="Suzuki S."/>
            <person name="Suzuki T."/>
            <person name="Kaneko T."/>
            <person name="Yamada M."/>
            <person name="Tabata S."/>
            <person name="Kupfer D.M."/>
            <person name="Najar F.Z."/>
            <person name="Wiley G.B."/>
            <person name="Roe B."/>
            <person name="Binnewies T."/>
            <person name="Ussery D."/>
            <person name="Vereecke D."/>
            <person name="Gevers D."/>
            <person name="Holsters M."/>
            <person name="Oyaizu H."/>
        </authorList>
    </citation>
    <scope>NUCLEOTIDE SEQUENCE [LARGE SCALE GENOMIC DNA]</scope>
    <source>
        <strain evidence="2">ATCC 43989 / DSM 5975 / JCM 20966 / LMG 6465 / NBRC 14845 / NCIMB 13405 / ORS 571</strain>
    </source>
</reference>
<dbReference type="InterPro" id="IPR007711">
    <property type="entry name" value="HigB-1"/>
</dbReference>
<dbReference type="HOGENOM" id="CLU_155111_1_1_5"/>
<gene>
    <name evidence="1" type="ordered locus">AZC_4646</name>
</gene>
<evidence type="ECO:0000313" key="1">
    <source>
        <dbReference type="EMBL" id="BAF90644.1"/>
    </source>
</evidence>
<reference evidence="1 2" key="1">
    <citation type="journal article" date="2007" name="Appl. Environ. Microbiol.">
        <title>Rhizobial factors required for stem nodule maturation and maintenance in Sesbania rostrata-Azorhizobium caulinodans ORS571 symbiosis.</title>
        <authorList>
            <person name="Suzuki S."/>
            <person name="Aono T."/>
            <person name="Lee KB."/>
            <person name="Suzuki T."/>
            <person name="Liu CT."/>
            <person name="Miwa H."/>
            <person name="Wakao S."/>
            <person name="Iki T."/>
            <person name="Oyaizu H."/>
        </authorList>
    </citation>
    <scope>NUCLEOTIDE SEQUENCE [LARGE SCALE GENOMIC DNA]</scope>
    <source>
        <strain evidence="2">ATCC 43989 / DSM 5975 / JCM 20966 / LMG 6465 / NBRC 14845 / NCIMB 13405 / ORS 571</strain>
    </source>
</reference>
<dbReference type="PANTHER" id="PTHR40266">
    <property type="entry name" value="TOXIN HIGB-1"/>
    <property type="match status" value="1"/>
</dbReference>
<protein>
    <submittedName>
        <fullName evidence="1">Putative plasmid maintenance system killer protein</fullName>
    </submittedName>
</protein>
<dbReference type="Pfam" id="PF05015">
    <property type="entry name" value="HigB-like_toxin"/>
    <property type="match status" value="1"/>
</dbReference>
<keyword evidence="2" id="KW-1185">Reference proteome</keyword>
<proteinExistence type="predicted"/>
<reference evidence="1 2" key="5">
    <citation type="journal article" date="2010" name="Appl. Environ. Microbiol.">
        <title>phrR-like gene praR of Azorhizobium caulinodans ORS571 is essential for symbiosis with Sesbania rostrata and is involved in expression of reb genes.</title>
        <authorList>
            <person name="Akiba N."/>
            <person name="Aono T."/>
            <person name="Toyazaki H."/>
            <person name="Sato S."/>
            <person name="Oyaizu H."/>
        </authorList>
    </citation>
    <scope>NUCLEOTIDE SEQUENCE [LARGE SCALE GENOMIC DNA]</scope>
    <source>
        <strain evidence="2">ATCC 43989 / DSM 5975 / JCM 20966 / LMG 6465 / NBRC 14845 / NCIMB 13405 / ORS 571</strain>
    </source>
</reference>
<dbReference type="RefSeq" id="WP_012173165.1">
    <property type="nucleotide sequence ID" value="NC_009937.1"/>
</dbReference>
<dbReference type="Proteomes" id="UP000000270">
    <property type="component" value="Chromosome"/>
</dbReference>
<accession>A8HZZ5</accession>
<sequence length="94" mass="10583">MIRSFRDRRAEAIFAGRHPGKGFPADLVRPAARKLAMLDAAAVLEDLRAPPANRLEELKGDRAGQHSIRVNDQFRICFVWVDGGVEQVEITDYH</sequence>
<dbReference type="KEGG" id="azc:AZC_4646"/>